<evidence type="ECO:0000313" key="1">
    <source>
        <dbReference type="EMBL" id="GME34343.1"/>
    </source>
</evidence>
<evidence type="ECO:0000313" key="2">
    <source>
        <dbReference type="Proteomes" id="UP001165186"/>
    </source>
</evidence>
<dbReference type="Proteomes" id="UP001165186">
    <property type="component" value="Unassembled WGS sequence"/>
</dbReference>
<dbReference type="EMBL" id="BSXG01000068">
    <property type="protein sequence ID" value="GME34343.1"/>
    <property type="molecule type" value="Genomic_DNA"/>
</dbReference>
<name>A0ACB5SD44_9PEZI</name>
<reference evidence="1" key="1">
    <citation type="submission" date="2024-09" db="EMBL/GenBank/DDBJ databases">
        <title>Draft Genome Sequences of Neofusicoccum parvum.</title>
        <authorList>
            <person name="Ashida A."/>
            <person name="Camagna M."/>
            <person name="Tanaka A."/>
            <person name="Takemoto D."/>
        </authorList>
    </citation>
    <scope>NUCLEOTIDE SEQUENCE</scope>
    <source>
        <strain evidence="1">PPO83</strain>
    </source>
</reference>
<organism evidence="1 2">
    <name type="scientific">Neofusicoccum parvum</name>
    <dbReference type="NCBI Taxonomy" id="310453"/>
    <lineage>
        <taxon>Eukaryota</taxon>
        <taxon>Fungi</taxon>
        <taxon>Dikarya</taxon>
        <taxon>Ascomycota</taxon>
        <taxon>Pezizomycotina</taxon>
        <taxon>Dothideomycetes</taxon>
        <taxon>Dothideomycetes incertae sedis</taxon>
        <taxon>Botryosphaeriales</taxon>
        <taxon>Botryosphaeriaceae</taxon>
        <taxon>Neofusicoccum</taxon>
    </lineage>
</organism>
<sequence length="569" mass="61221">MLEMGSSSNSPSPQGALSPENDVQNAATEEQEFKPGLHFWLALAPIAVLAMMVSLDGTSVSVALPIMAEHLNGSAIEAFWTGTSFLLSSSVFQLPIGALSEIFGRMYTLSGCIVFFLVGIIISSVSHGYTEMLVGRTLQGVGGGGIILLNDIVITDLVPMRQRGAYFGIIGGIWALGSVSGPVIGGALAYKASWRWLFWINIPFAVISLIMAPVFLRLKRTSGSVTEKLRRVDWFGSALFVGATTSFLMPLTWGGVQFAWDSWRTLFPLILGVAAIAAFCIYEKYVPTEPIIQLSLLSDYNMAFSLFSAVVNAAIVYGALYFLPLYFEAVKNYNPILAGVALFPATFTVAPMSIIAGIVISKTGDYRVVTWLGWIAATIGLGVMILLDVSTSVAQWFFITFTTGIGLGLLYTSLAIINQAATPSDELMSFAVSLFIFARCLGQCLGVAMSGSIFQNRMRQNLLNTSLADKAVEYSRDASSIVAVLGQMPEGQAKDDLIQAYADSLKIVWAVFCALAGVATVASFFVKKVSLDRDHQTKQGLDGVSGGGKEVVVNLNRDNHTRSSNRDPE</sequence>
<accession>A0ACB5SD44</accession>
<comment type="caution">
    <text evidence="1">The sequence shown here is derived from an EMBL/GenBank/DDBJ whole genome shotgun (WGS) entry which is preliminary data.</text>
</comment>
<protein>
    <submittedName>
        <fullName evidence="1">MFS transporter</fullName>
    </submittedName>
</protein>
<gene>
    <name evidence="1" type="primary">g9174</name>
    <name evidence="1" type="ORF">NpPPO83_00009174</name>
</gene>
<proteinExistence type="predicted"/>
<keyword evidence="2" id="KW-1185">Reference proteome</keyword>